<proteinExistence type="predicted"/>
<evidence type="ECO:0008006" key="3">
    <source>
        <dbReference type="Google" id="ProtNLM"/>
    </source>
</evidence>
<dbReference type="OrthoDB" id="6501119at2759"/>
<dbReference type="AlphaFoldDB" id="A0A4Y2TLX3"/>
<gene>
    <name evidence="1" type="ORF">AVEN_54968_1</name>
</gene>
<evidence type="ECO:0000313" key="2">
    <source>
        <dbReference type="Proteomes" id="UP000499080"/>
    </source>
</evidence>
<dbReference type="PANTHER" id="PTHR45749">
    <property type="match status" value="1"/>
</dbReference>
<name>A0A4Y2TLX3_ARAVE</name>
<sequence length="105" mass="11671">MGQLIALWKNNQVFLFGTYWMESYLKSFSDLLKSDGTALNIANGILGELKQKGGDKTKRRGQGYDGCAVMSGHKRGVQAIMKNTCPTAFYIHCENHTLNLVINEA</sequence>
<protein>
    <recommendedName>
        <fullName evidence="3">DUF4371 domain-containing protein</fullName>
    </recommendedName>
</protein>
<dbReference type="Proteomes" id="UP000499080">
    <property type="component" value="Unassembled WGS sequence"/>
</dbReference>
<dbReference type="EMBL" id="BGPR01029688">
    <property type="protein sequence ID" value="GBO01633.1"/>
    <property type="molecule type" value="Genomic_DNA"/>
</dbReference>
<keyword evidence="2" id="KW-1185">Reference proteome</keyword>
<accession>A0A4Y2TLX3</accession>
<comment type="caution">
    <text evidence="1">The sequence shown here is derived from an EMBL/GenBank/DDBJ whole genome shotgun (WGS) entry which is preliminary data.</text>
</comment>
<dbReference type="PANTHER" id="PTHR45749:SF37">
    <property type="entry name" value="OS05G0311600 PROTEIN"/>
    <property type="match status" value="1"/>
</dbReference>
<reference evidence="1 2" key="1">
    <citation type="journal article" date="2019" name="Sci. Rep.">
        <title>Orb-weaving spider Araneus ventricosus genome elucidates the spidroin gene catalogue.</title>
        <authorList>
            <person name="Kono N."/>
            <person name="Nakamura H."/>
            <person name="Ohtoshi R."/>
            <person name="Moran D.A.P."/>
            <person name="Shinohara A."/>
            <person name="Yoshida Y."/>
            <person name="Fujiwara M."/>
            <person name="Mori M."/>
            <person name="Tomita M."/>
            <person name="Arakawa K."/>
        </authorList>
    </citation>
    <scope>NUCLEOTIDE SEQUENCE [LARGE SCALE GENOMIC DNA]</scope>
</reference>
<evidence type="ECO:0000313" key="1">
    <source>
        <dbReference type="EMBL" id="GBO01633.1"/>
    </source>
</evidence>
<organism evidence="1 2">
    <name type="scientific">Araneus ventricosus</name>
    <name type="common">Orbweaver spider</name>
    <name type="synonym">Epeira ventricosa</name>
    <dbReference type="NCBI Taxonomy" id="182803"/>
    <lineage>
        <taxon>Eukaryota</taxon>
        <taxon>Metazoa</taxon>
        <taxon>Ecdysozoa</taxon>
        <taxon>Arthropoda</taxon>
        <taxon>Chelicerata</taxon>
        <taxon>Arachnida</taxon>
        <taxon>Araneae</taxon>
        <taxon>Araneomorphae</taxon>
        <taxon>Entelegynae</taxon>
        <taxon>Araneoidea</taxon>
        <taxon>Araneidae</taxon>
        <taxon>Araneus</taxon>
    </lineage>
</organism>